<dbReference type="Pfam" id="PF04172">
    <property type="entry name" value="LrgB"/>
    <property type="match status" value="1"/>
</dbReference>
<feature type="transmembrane region" description="Helical" evidence="5">
    <location>
        <begin position="12"/>
        <end position="33"/>
    </location>
</feature>
<dbReference type="PANTHER" id="PTHR30249">
    <property type="entry name" value="PUTATIVE SEROTONIN TRANSPORTER"/>
    <property type="match status" value="1"/>
</dbReference>
<feature type="transmembrane region" description="Helical" evidence="5">
    <location>
        <begin position="40"/>
        <end position="61"/>
    </location>
</feature>
<keyword evidence="7" id="KW-1185">Reference proteome</keyword>
<evidence type="ECO:0000313" key="7">
    <source>
        <dbReference type="Proteomes" id="UP000324497"/>
    </source>
</evidence>
<feature type="transmembrane region" description="Helical" evidence="5">
    <location>
        <begin position="225"/>
        <end position="247"/>
    </location>
</feature>
<keyword evidence="3 5" id="KW-1133">Transmembrane helix</keyword>
<protein>
    <submittedName>
        <fullName evidence="6">Antiholin LrgB</fullName>
    </submittedName>
</protein>
<dbReference type="AlphaFoldDB" id="A0A3Q8CG36"/>
<keyword evidence="2 5" id="KW-0812">Transmembrane</keyword>
<dbReference type="Proteomes" id="UP000324497">
    <property type="component" value="Chromosome"/>
</dbReference>
<feature type="transmembrane region" description="Helical" evidence="5">
    <location>
        <begin position="152"/>
        <end position="181"/>
    </location>
</feature>
<gene>
    <name evidence="6" type="ORF">BSQ50_10030</name>
</gene>
<evidence type="ECO:0000256" key="3">
    <source>
        <dbReference type="ARBA" id="ARBA00022989"/>
    </source>
</evidence>
<dbReference type="EMBL" id="CP018180">
    <property type="protein sequence ID" value="AUJ32843.1"/>
    <property type="molecule type" value="Genomic_DNA"/>
</dbReference>
<keyword evidence="4 5" id="KW-0472">Membrane</keyword>
<reference evidence="6 7" key="1">
    <citation type="submission" date="2016-11" db="EMBL/GenBank/DDBJ databases">
        <title>Interaction between Lactobacillus species and yeast in water kefir.</title>
        <authorList>
            <person name="Behr J."/>
            <person name="Xu D."/>
            <person name="Vogel R.F."/>
        </authorList>
    </citation>
    <scope>NUCLEOTIDE SEQUENCE [LARGE SCALE GENOMIC DNA]</scope>
    <source>
        <strain evidence="6 7">TMW 1.1827</strain>
    </source>
</reference>
<accession>A0A3Q8CG36</accession>
<evidence type="ECO:0000256" key="5">
    <source>
        <dbReference type="SAM" id="Phobius"/>
    </source>
</evidence>
<organism evidence="6 7">
    <name type="scientific">Liquorilactobacillus nagelii</name>
    <dbReference type="NCBI Taxonomy" id="82688"/>
    <lineage>
        <taxon>Bacteria</taxon>
        <taxon>Bacillati</taxon>
        <taxon>Bacillota</taxon>
        <taxon>Bacilli</taxon>
        <taxon>Lactobacillales</taxon>
        <taxon>Lactobacillaceae</taxon>
        <taxon>Liquorilactobacillus</taxon>
    </lineage>
</organism>
<name>A0A3Q8CG36_9LACO</name>
<evidence type="ECO:0000313" key="6">
    <source>
        <dbReference type="EMBL" id="AUJ32843.1"/>
    </source>
</evidence>
<dbReference type="PANTHER" id="PTHR30249:SF0">
    <property type="entry name" value="PLASTIDAL GLYCOLATE_GLYCERATE TRANSLOCATOR 1, CHLOROPLASTIC"/>
    <property type="match status" value="1"/>
</dbReference>
<evidence type="ECO:0000256" key="1">
    <source>
        <dbReference type="ARBA" id="ARBA00004141"/>
    </source>
</evidence>
<sequence>MPKEENNMSAIFTTPFFGICLSVIVYLIGQWLFKKSHGLFFFQPLFVAMVLGIAILVALAALMGKSTASFYTTAYKPGGDLIFWFLNPATIAFAIPLYKRNDVIKKYWVEILAALVVGSVISLTAIVGVSKLVGLSKTAIESMLPQAATTAIALPISASIGGNSAVTAMACILNAVIIYALGDWLVKTFRLNSDPIGAGLGLGTSGHTIGSAYALKLGSIQGSMAAIAVVVIGVVIDLIVPIFSKIIF</sequence>
<feature type="transmembrane region" description="Helical" evidence="5">
    <location>
        <begin position="111"/>
        <end position="132"/>
    </location>
</feature>
<evidence type="ECO:0000256" key="2">
    <source>
        <dbReference type="ARBA" id="ARBA00022692"/>
    </source>
</evidence>
<dbReference type="InterPro" id="IPR007300">
    <property type="entry name" value="CidB/LrgB"/>
</dbReference>
<dbReference type="NCBIfam" id="NF003291">
    <property type="entry name" value="PRK04288.1"/>
    <property type="match status" value="1"/>
</dbReference>
<feature type="transmembrane region" description="Helical" evidence="5">
    <location>
        <begin position="81"/>
        <end position="99"/>
    </location>
</feature>
<proteinExistence type="predicted"/>
<evidence type="ECO:0000256" key="4">
    <source>
        <dbReference type="ARBA" id="ARBA00023136"/>
    </source>
</evidence>
<comment type="subcellular location">
    <subcellularLocation>
        <location evidence="1">Membrane</location>
        <topology evidence="1">Multi-pass membrane protein</topology>
    </subcellularLocation>
</comment>
<dbReference type="GO" id="GO:0016020">
    <property type="term" value="C:membrane"/>
    <property type="evidence" value="ECO:0007669"/>
    <property type="project" value="UniProtKB-SubCell"/>
</dbReference>
<dbReference type="KEGG" id="lng:BSQ50_10030"/>